<reference evidence="1 2" key="1">
    <citation type="submission" date="2024-04" db="EMBL/GenBank/DDBJ databases">
        <authorList>
            <person name="Waldvogel A.-M."/>
            <person name="Schoenle A."/>
        </authorList>
    </citation>
    <scope>NUCLEOTIDE SEQUENCE [LARGE SCALE GENOMIC DNA]</scope>
</reference>
<sequence length="114" mass="12754">MVRLGAVSGFAVTSPTAPHTVIEALFPYMKSRQARNECGMCNKREETEARSGRTLGRLEEGAQVNDSITERLSVELFKQAPVSRDQALLLHRGTHTTLLRQAQHRHRRSKASLT</sequence>
<name>A0AAV2IWK7_KNICA</name>
<gene>
    <name evidence="1" type="ORF">KC01_LOCUS2069</name>
</gene>
<accession>A0AAV2IWK7</accession>
<organism evidence="1 2">
    <name type="scientific">Knipowitschia caucasica</name>
    <name type="common">Caucasian dwarf goby</name>
    <name type="synonym">Pomatoschistus caucasicus</name>
    <dbReference type="NCBI Taxonomy" id="637954"/>
    <lineage>
        <taxon>Eukaryota</taxon>
        <taxon>Metazoa</taxon>
        <taxon>Chordata</taxon>
        <taxon>Craniata</taxon>
        <taxon>Vertebrata</taxon>
        <taxon>Euteleostomi</taxon>
        <taxon>Actinopterygii</taxon>
        <taxon>Neopterygii</taxon>
        <taxon>Teleostei</taxon>
        <taxon>Neoteleostei</taxon>
        <taxon>Acanthomorphata</taxon>
        <taxon>Gobiaria</taxon>
        <taxon>Gobiiformes</taxon>
        <taxon>Gobioidei</taxon>
        <taxon>Gobiidae</taxon>
        <taxon>Gobiinae</taxon>
        <taxon>Knipowitschia</taxon>
    </lineage>
</organism>
<dbReference type="Proteomes" id="UP001497482">
    <property type="component" value="Chromosome 1"/>
</dbReference>
<proteinExistence type="predicted"/>
<evidence type="ECO:0000313" key="1">
    <source>
        <dbReference type="EMBL" id="CAL1569668.1"/>
    </source>
</evidence>
<evidence type="ECO:0000313" key="2">
    <source>
        <dbReference type="Proteomes" id="UP001497482"/>
    </source>
</evidence>
<protein>
    <submittedName>
        <fullName evidence="1">Uncharacterized protein</fullName>
    </submittedName>
</protein>
<keyword evidence="2" id="KW-1185">Reference proteome</keyword>
<dbReference type="EMBL" id="OZ035823">
    <property type="protein sequence ID" value="CAL1569668.1"/>
    <property type="molecule type" value="Genomic_DNA"/>
</dbReference>
<dbReference type="AlphaFoldDB" id="A0AAV2IWK7"/>